<organism evidence="3 4">
    <name type="scientific">Oligella ureolytica</name>
    <dbReference type="NCBI Taxonomy" id="90244"/>
    <lineage>
        <taxon>Bacteria</taxon>
        <taxon>Pseudomonadati</taxon>
        <taxon>Pseudomonadota</taxon>
        <taxon>Betaproteobacteria</taxon>
        <taxon>Burkholderiales</taxon>
        <taxon>Alcaligenaceae</taxon>
        <taxon>Oligella</taxon>
    </lineage>
</organism>
<protein>
    <submittedName>
        <fullName evidence="2">Pilus assembly protein</fullName>
    </submittedName>
</protein>
<reference evidence="3 4" key="1">
    <citation type="submission" date="2018-06" db="EMBL/GenBank/DDBJ databases">
        <authorList>
            <consortium name="Pathogen Informatics"/>
            <person name="Doyle S."/>
        </authorList>
    </citation>
    <scope>NUCLEOTIDE SEQUENCE [LARGE SCALE GENOMIC DNA]</scope>
    <source>
        <strain evidence="3 4">NCTC11997</strain>
    </source>
</reference>
<dbReference type="STRING" id="1122619.GCA_000373745_01397"/>
<name>A0A378XBH6_9BURK</name>
<keyword evidence="1" id="KW-1133">Transmembrane helix</keyword>
<evidence type="ECO:0000256" key="1">
    <source>
        <dbReference type="SAM" id="Phobius"/>
    </source>
</evidence>
<keyword evidence="5" id="KW-1185">Reference proteome</keyword>
<dbReference type="AlphaFoldDB" id="A0A378XBH6"/>
<gene>
    <name evidence="2" type="ORF">I6G29_13510</name>
    <name evidence="3" type="ORF">NCTC11997_00059</name>
</gene>
<accession>A0A378XBH6</accession>
<evidence type="ECO:0000313" key="2">
    <source>
        <dbReference type="EMBL" id="QPT40093.1"/>
    </source>
</evidence>
<feature type="transmembrane region" description="Helical" evidence="1">
    <location>
        <begin position="20"/>
        <end position="37"/>
    </location>
</feature>
<evidence type="ECO:0000313" key="5">
    <source>
        <dbReference type="Proteomes" id="UP000594903"/>
    </source>
</evidence>
<dbReference type="Proteomes" id="UP000254603">
    <property type="component" value="Unassembled WGS sequence"/>
</dbReference>
<evidence type="ECO:0000313" key="3">
    <source>
        <dbReference type="EMBL" id="SUA50152.1"/>
    </source>
</evidence>
<dbReference type="EMBL" id="UGSB01000001">
    <property type="protein sequence ID" value="SUA50152.1"/>
    <property type="molecule type" value="Genomic_DNA"/>
</dbReference>
<proteinExistence type="predicted"/>
<keyword evidence="1" id="KW-0472">Membrane</keyword>
<evidence type="ECO:0000313" key="4">
    <source>
        <dbReference type="Proteomes" id="UP000254603"/>
    </source>
</evidence>
<dbReference type="RefSeq" id="WP_018574580.1">
    <property type="nucleotide sequence ID" value="NZ_CP065725.1"/>
</dbReference>
<dbReference type="OrthoDB" id="8642119at2"/>
<reference evidence="2 5" key="2">
    <citation type="submission" date="2020-12" db="EMBL/GenBank/DDBJ databases">
        <title>FDA dAtabase for Regulatory Grade micrObial Sequences (FDA-ARGOS): Supporting development and validation of Infectious Disease Dx tests.</title>
        <authorList>
            <person name="Sproer C."/>
            <person name="Gronow S."/>
            <person name="Severitt S."/>
            <person name="Schroder I."/>
            <person name="Tallon L."/>
            <person name="Sadzewicz L."/>
            <person name="Zhao X."/>
            <person name="Boylan J."/>
            <person name="Ott S."/>
            <person name="Bowen H."/>
            <person name="Vavikolanu K."/>
            <person name="Mehta A."/>
            <person name="Aluvathingal J."/>
            <person name="Nadendla S."/>
            <person name="Lowell S."/>
            <person name="Myers T."/>
            <person name="Yan Y."/>
            <person name="Sichtig H."/>
        </authorList>
    </citation>
    <scope>NUCLEOTIDE SEQUENCE [LARGE SCALE GENOMIC DNA]</scope>
    <source>
        <strain evidence="2 5">FDAARGOS_872</strain>
    </source>
</reference>
<keyword evidence="1" id="KW-0812">Transmembrane</keyword>
<dbReference type="EMBL" id="CP065725">
    <property type="protein sequence ID" value="QPT40093.1"/>
    <property type="molecule type" value="Genomic_DNA"/>
</dbReference>
<sequence length="253" mass="28546">MKRKGYGLKEQSGQSVVEALVLFLVLIMMFMAIPWLGRLSDIGLQQANASRYAAFQLTRHHEGIDENDLKHRYFLDEDHQWKDRANNDLITSDSIYLSLNREQKLGSHMQAGGEGSHQQTLRREWEIEDKGIATIAVHTRPQYTQVDDKTDSAMSVGLSYLEQQVLNIHRHTSILTDAAHSASDLSAHQRSGSSDLAWREATEGSYESGKKVAEIAVSVDAAWERPNPVFDWLSPWEGQLPGHHLEVKKGDSQ</sequence>
<dbReference type="Proteomes" id="UP000594903">
    <property type="component" value="Chromosome"/>
</dbReference>